<feature type="region of interest" description="Disordered" evidence="5">
    <location>
        <begin position="100"/>
        <end position="147"/>
    </location>
</feature>
<evidence type="ECO:0000256" key="4">
    <source>
        <dbReference type="PROSITE-ProRule" id="PRU00182"/>
    </source>
</evidence>
<dbReference type="Proteomes" id="UP001156664">
    <property type="component" value="Unassembled WGS sequence"/>
</dbReference>
<evidence type="ECO:0000256" key="1">
    <source>
        <dbReference type="ARBA" id="ARBA00008396"/>
    </source>
</evidence>
<organism evidence="7 8">
    <name type="scientific">Limnobacter litoralis</name>
    <dbReference type="NCBI Taxonomy" id="481366"/>
    <lineage>
        <taxon>Bacteria</taxon>
        <taxon>Pseudomonadati</taxon>
        <taxon>Pseudomonadota</taxon>
        <taxon>Betaproteobacteria</taxon>
        <taxon>Burkholderiales</taxon>
        <taxon>Burkholderiaceae</taxon>
        <taxon>Limnobacter</taxon>
    </lineage>
</organism>
<comment type="similarity">
    <text evidence="1">Belongs to the HSP15 family.</text>
</comment>
<keyword evidence="2 4" id="KW-0694">RNA-binding</keyword>
<evidence type="ECO:0000313" key="8">
    <source>
        <dbReference type="Proteomes" id="UP001156664"/>
    </source>
</evidence>
<feature type="compositionally biased region" description="Basic and acidic residues" evidence="5">
    <location>
        <begin position="136"/>
        <end position="147"/>
    </location>
</feature>
<dbReference type="Pfam" id="PF01479">
    <property type="entry name" value="S4"/>
    <property type="match status" value="1"/>
</dbReference>
<accession>A0ABQ5YPD6</accession>
<evidence type="ECO:0000256" key="5">
    <source>
        <dbReference type="SAM" id="MobiDB-lite"/>
    </source>
</evidence>
<dbReference type="PIRSF" id="PIRSF016821">
    <property type="entry name" value="HSP15"/>
    <property type="match status" value="1"/>
</dbReference>
<dbReference type="SUPFAM" id="SSF55174">
    <property type="entry name" value="Alpha-L RNA-binding motif"/>
    <property type="match status" value="1"/>
</dbReference>
<name>A0ABQ5YPD6_9BURK</name>
<dbReference type="CDD" id="cd00165">
    <property type="entry name" value="S4"/>
    <property type="match status" value="1"/>
</dbReference>
<comment type="caution">
    <text evidence="7">The sequence shown here is derived from an EMBL/GenBank/DDBJ whole genome shotgun (WGS) entry which is preliminary data.</text>
</comment>
<evidence type="ECO:0000256" key="3">
    <source>
        <dbReference type="ARBA" id="ARBA00023125"/>
    </source>
</evidence>
<proteinExistence type="inferred from homology"/>
<dbReference type="Gene3D" id="3.10.290.10">
    <property type="entry name" value="RNA-binding S4 domain"/>
    <property type="match status" value="1"/>
</dbReference>
<keyword evidence="8" id="KW-1185">Reference proteome</keyword>
<feature type="region of interest" description="Disordered" evidence="5">
    <location>
        <begin position="1"/>
        <end position="20"/>
    </location>
</feature>
<dbReference type="PROSITE" id="PS50889">
    <property type="entry name" value="S4"/>
    <property type="match status" value="1"/>
</dbReference>
<dbReference type="InterPro" id="IPR002942">
    <property type="entry name" value="S4_RNA-bd"/>
</dbReference>
<dbReference type="EMBL" id="BSOJ01000006">
    <property type="protein sequence ID" value="GLR25297.1"/>
    <property type="molecule type" value="Genomic_DNA"/>
</dbReference>
<keyword evidence="3" id="KW-0238">DNA-binding</keyword>
<reference evidence="8" key="1">
    <citation type="journal article" date="2019" name="Int. J. Syst. Evol. Microbiol.">
        <title>The Global Catalogue of Microorganisms (GCM) 10K type strain sequencing project: providing services to taxonomists for standard genome sequencing and annotation.</title>
        <authorList>
            <consortium name="The Broad Institute Genomics Platform"/>
            <consortium name="The Broad Institute Genome Sequencing Center for Infectious Disease"/>
            <person name="Wu L."/>
            <person name="Ma J."/>
        </authorList>
    </citation>
    <scope>NUCLEOTIDE SEQUENCE [LARGE SCALE GENOMIC DNA]</scope>
    <source>
        <strain evidence="8">NBRC 105857</strain>
    </source>
</reference>
<dbReference type="InterPro" id="IPR036986">
    <property type="entry name" value="S4_RNA-bd_sf"/>
</dbReference>
<evidence type="ECO:0000256" key="2">
    <source>
        <dbReference type="ARBA" id="ARBA00022884"/>
    </source>
</evidence>
<evidence type="ECO:0000259" key="6">
    <source>
        <dbReference type="SMART" id="SM00363"/>
    </source>
</evidence>
<dbReference type="SMART" id="SM00363">
    <property type="entry name" value="S4"/>
    <property type="match status" value="1"/>
</dbReference>
<feature type="compositionally biased region" description="Basic and acidic residues" evidence="5">
    <location>
        <begin position="115"/>
        <end position="128"/>
    </location>
</feature>
<feature type="domain" description="RNA-binding S4" evidence="6">
    <location>
        <begin position="23"/>
        <end position="83"/>
    </location>
</feature>
<evidence type="ECO:0000313" key="7">
    <source>
        <dbReference type="EMBL" id="GLR25297.1"/>
    </source>
</evidence>
<sequence length="147" mass="16860">MSRGNKGNTAPSPEKGKQDVQKVRVDKWLWAARFFKTRSLATDCVESGKVRCNDERIKPAYGVQVGDVIKLPVVWDEIVVQVTGLADKRGSAAIAQTLYQETEESRQERKRRAENRKLMKDPSLEIKARPTKRDRRAMDNFRWGEAE</sequence>
<feature type="compositionally biased region" description="Polar residues" evidence="5">
    <location>
        <begin position="1"/>
        <end position="11"/>
    </location>
</feature>
<protein>
    <submittedName>
        <fullName evidence="7">Heat-shock protein 15</fullName>
    </submittedName>
</protein>
<dbReference type="InterPro" id="IPR025708">
    <property type="entry name" value="HSP15"/>
</dbReference>
<dbReference type="RefSeq" id="WP_284279638.1">
    <property type="nucleotide sequence ID" value="NZ_BSOJ01000006.1"/>
</dbReference>
<gene>
    <name evidence="7" type="primary">hslR</name>
    <name evidence="7" type="ORF">GCM10007875_03850</name>
</gene>